<sequence>MEGERSQAPSRGPDLDTHVERYERAAPPRVLSANHVNILDPRTPFVRDGIGTSVPTCTFGTLETCGC</sequence>
<dbReference type="Proteomes" id="UP000052230">
    <property type="component" value="Unassembled WGS sequence"/>
</dbReference>
<evidence type="ECO:0000256" key="1">
    <source>
        <dbReference type="SAM" id="MobiDB-lite"/>
    </source>
</evidence>
<feature type="compositionally biased region" description="Basic and acidic residues" evidence="1">
    <location>
        <begin position="13"/>
        <end position="26"/>
    </location>
</feature>
<organism evidence="2 3">
    <name type="scientific">Xanthomonas citri pv. citri</name>
    <dbReference type="NCBI Taxonomy" id="611301"/>
    <lineage>
        <taxon>Bacteria</taxon>
        <taxon>Pseudomonadati</taxon>
        <taxon>Pseudomonadota</taxon>
        <taxon>Gammaproteobacteria</taxon>
        <taxon>Lysobacterales</taxon>
        <taxon>Lysobacteraceae</taxon>
        <taxon>Xanthomonas</taxon>
    </lineage>
</organism>
<evidence type="ECO:0000313" key="2">
    <source>
        <dbReference type="EMBL" id="CEG17721.1"/>
    </source>
</evidence>
<keyword evidence="3" id="KW-1185">Reference proteome</keyword>
<accession>A0A0U5FGA9</accession>
<comment type="caution">
    <text evidence="2">The sequence shown here is derived from an EMBL/GenBank/DDBJ whole genome shotgun (WGS) entry which is preliminary data.</text>
</comment>
<gene>
    <name evidence="2" type="ORF">XAC3562_650034</name>
</gene>
<feature type="region of interest" description="Disordered" evidence="1">
    <location>
        <begin position="1"/>
        <end position="26"/>
    </location>
</feature>
<evidence type="ECO:0000313" key="3">
    <source>
        <dbReference type="Proteomes" id="UP000052230"/>
    </source>
</evidence>
<proteinExistence type="predicted"/>
<reference evidence="2 3" key="1">
    <citation type="submission" date="2014-09" db="EMBL/GenBank/DDBJ databases">
        <authorList>
            <person name="Regsiter A."/>
        </authorList>
    </citation>
    <scope>NUCLEOTIDE SEQUENCE [LARGE SCALE GENOMIC DNA]</scope>
</reference>
<name>A0A0U5FGA9_XANCI</name>
<dbReference type="AlphaFoldDB" id="A0A0U5FGA9"/>
<dbReference type="EMBL" id="CCXZ01000161">
    <property type="protein sequence ID" value="CEG17721.1"/>
    <property type="molecule type" value="Genomic_DNA"/>
</dbReference>
<protein>
    <submittedName>
        <fullName evidence="2">Uncharacterized protein</fullName>
    </submittedName>
</protein>